<name>A0A9P0HK33_NEZVI</name>
<dbReference type="GO" id="GO:0016791">
    <property type="term" value="F:phosphatase activity"/>
    <property type="evidence" value="ECO:0007669"/>
    <property type="project" value="TreeGrafter"/>
</dbReference>
<evidence type="ECO:0000313" key="1">
    <source>
        <dbReference type="EMBL" id="CAH1404083.1"/>
    </source>
</evidence>
<dbReference type="Gene3D" id="3.40.50.1000">
    <property type="entry name" value="HAD superfamily/HAD-like"/>
    <property type="match status" value="1"/>
</dbReference>
<dbReference type="InterPro" id="IPR036412">
    <property type="entry name" value="HAD-like_sf"/>
</dbReference>
<protein>
    <recommendedName>
        <fullName evidence="3">Pseudouridine-5'-phosphatase</fullName>
    </recommendedName>
</protein>
<dbReference type="FunFam" id="3.40.50.1000:FF:000055">
    <property type="entry name" value="Haloacid dehalogenase-like hydrolase family protein"/>
    <property type="match status" value="1"/>
</dbReference>
<dbReference type="PANTHER" id="PTHR18901:SF38">
    <property type="entry name" value="PSEUDOURIDINE-5'-PHOSPHATASE"/>
    <property type="match status" value="1"/>
</dbReference>
<dbReference type="InterPro" id="IPR023198">
    <property type="entry name" value="PGP-like_dom2"/>
</dbReference>
<dbReference type="AlphaFoldDB" id="A0A9P0HK33"/>
<dbReference type="NCBIfam" id="TIGR01509">
    <property type="entry name" value="HAD-SF-IA-v3"/>
    <property type="match status" value="1"/>
</dbReference>
<dbReference type="Pfam" id="PF00702">
    <property type="entry name" value="Hydrolase"/>
    <property type="match status" value="1"/>
</dbReference>
<organism evidence="1 2">
    <name type="scientific">Nezara viridula</name>
    <name type="common">Southern green stink bug</name>
    <name type="synonym">Cimex viridulus</name>
    <dbReference type="NCBI Taxonomy" id="85310"/>
    <lineage>
        <taxon>Eukaryota</taxon>
        <taxon>Metazoa</taxon>
        <taxon>Ecdysozoa</taxon>
        <taxon>Arthropoda</taxon>
        <taxon>Hexapoda</taxon>
        <taxon>Insecta</taxon>
        <taxon>Pterygota</taxon>
        <taxon>Neoptera</taxon>
        <taxon>Paraneoptera</taxon>
        <taxon>Hemiptera</taxon>
        <taxon>Heteroptera</taxon>
        <taxon>Panheteroptera</taxon>
        <taxon>Pentatomomorpha</taxon>
        <taxon>Pentatomoidea</taxon>
        <taxon>Pentatomidae</taxon>
        <taxon>Pentatominae</taxon>
        <taxon>Nezara</taxon>
    </lineage>
</organism>
<dbReference type="SFLD" id="SFLDS00003">
    <property type="entry name" value="Haloacid_Dehalogenase"/>
    <property type="match status" value="1"/>
</dbReference>
<evidence type="ECO:0008006" key="3">
    <source>
        <dbReference type="Google" id="ProtNLM"/>
    </source>
</evidence>
<dbReference type="Proteomes" id="UP001152798">
    <property type="component" value="Chromosome 5"/>
</dbReference>
<proteinExistence type="predicted"/>
<keyword evidence="2" id="KW-1185">Reference proteome</keyword>
<accession>A0A9P0HK33</accession>
<dbReference type="Gene3D" id="1.10.150.240">
    <property type="entry name" value="Putative phosphatase, domain 2"/>
    <property type="match status" value="1"/>
</dbReference>
<dbReference type="EMBL" id="OV725081">
    <property type="protein sequence ID" value="CAH1404083.1"/>
    <property type="molecule type" value="Genomic_DNA"/>
</dbReference>
<gene>
    <name evidence="1" type="ORF">NEZAVI_LOCUS12553</name>
</gene>
<evidence type="ECO:0000313" key="2">
    <source>
        <dbReference type="Proteomes" id="UP001152798"/>
    </source>
</evidence>
<dbReference type="SFLD" id="SFLDG01129">
    <property type="entry name" value="C1.5:_HAD__Beta-PGM__Phosphata"/>
    <property type="match status" value="1"/>
</dbReference>
<dbReference type="SUPFAM" id="SSF56784">
    <property type="entry name" value="HAD-like"/>
    <property type="match status" value="1"/>
</dbReference>
<dbReference type="InterPro" id="IPR023214">
    <property type="entry name" value="HAD_sf"/>
</dbReference>
<reference evidence="1" key="1">
    <citation type="submission" date="2022-01" db="EMBL/GenBank/DDBJ databases">
        <authorList>
            <person name="King R."/>
        </authorList>
    </citation>
    <scope>NUCLEOTIDE SEQUENCE</scope>
</reference>
<sequence>MNILQFKYFFNILGKFRNFSMASYSPVSHVIFDLDGTILDTETIYTEVYRKVIESYGETYTDDLRLAITGSKEQDACRVLVESLNLPLTPTEFSQKVQVLQKPALENPPCKPGAERLIFHLHQHKIPIAIATSSGEEKCKIKTANLPHLFSLFSHMVTGSSDPEVVNGKPAPDIFLITANRFPNPPSPQKCLVFEDAPNGVAGAKAAGMQVVMIPEDYVPEEQTKDATLVLKSLEDFKPELFGLPPYPK</sequence>
<dbReference type="InterPro" id="IPR006439">
    <property type="entry name" value="HAD-SF_hydro_IA"/>
</dbReference>
<dbReference type="OrthoDB" id="40579at2759"/>
<dbReference type="PANTHER" id="PTHR18901">
    <property type="entry name" value="2-DEOXYGLUCOSE-6-PHOSPHATE PHOSPHATASE 2"/>
    <property type="match status" value="1"/>
</dbReference>